<evidence type="ECO:0000256" key="5">
    <source>
        <dbReference type="ARBA" id="ARBA00022691"/>
    </source>
</evidence>
<proteinExistence type="inferred from homology"/>
<sequence>MAAIDDLIARIGDEALRERLRAEIERLTRDRKFGLVFEEHLPELTPIHTASMRAGAKVALRTGPLTDPWRVLSVEKGEARCQNIASGEGRRLPVDALVVVREFGDPIFPTLTPVDRVQNGPDDAPWHTLVEAENYHALQLLSYLYAGQVDCIYIDPPYNTGARDWKYNNDYVDGNDRWRHSKWLAMMRRRLGLAKRLLKREGVLIIAIDENEHSHLVCLLEDRFPDSEITSVCVVHNPRGNRGNNFTVTNEYAVYVIKKGIATLARLPIGNAVPRKLRRWGHFSSREERRPSFYPICVKGNKITTIGEMPDDDFHPMGRNVPLPDGTIEIWPIDDDGIERRWNYGRDTIGAHLNRIIVMFRKDGDLDLFITEELSQPKTVWMAPELDAGGKYGSTLVEEIARHKFPYPKSLYSVVRALNNVVRNKSHALILDFFAGSGTTLHAVNLLNALDNGNRRCILVTNNEVSEEEAKKLPAEGHRPGDAAWEEHGICRSVTWPRAKYTLLGRRDDGSALTGEYLTGKTIERERPRRFRHIAFIAPGALDTPARKKQLVSLIDGIPQSAVKGDAAFVVSEKYPASILFDASQAETYLDALEGQDHITDFYIVAAGKAIFNAIRTRITELLAPLTVTEEEKRPMAVGFPANLEYFRLDFLDKDQVELGRRFREILPLLWLGAGAVGPRPALAPPSPDREPIPAMLLPEQNPFAVLTDETRFADFLDRLRDRTRAGQALSHVFLVTDSEASFREMAGQVTAPHVIQLYRDYLENFVINKDREG</sequence>
<dbReference type="GO" id="GO:0008170">
    <property type="term" value="F:N-methyltransferase activity"/>
    <property type="evidence" value="ECO:0007669"/>
    <property type="project" value="InterPro"/>
</dbReference>
<feature type="domain" description="DNA methylase N-4/N-6" evidence="7">
    <location>
        <begin position="149"/>
        <end position="448"/>
    </location>
</feature>
<dbReference type="EMBL" id="CAADFA010000165">
    <property type="protein sequence ID" value="VFJ55847.1"/>
    <property type="molecule type" value="Genomic_DNA"/>
</dbReference>
<dbReference type="Gene3D" id="3.40.50.150">
    <property type="entry name" value="Vaccinia Virus protein VP39"/>
    <property type="match status" value="1"/>
</dbReference>
<dbReference type="InterPro" id="IPR002941">
    <property type="entry name" value="DNA_methylase_N4/N6"/>
</dbReference>
<dbReference type="AlphaFoldDB" id="A0A450W0Y6"/>
<dbReference type="EC" id="2.1.1.72" evidence="2"/>
<keyword evidence="3 10" id="KW-0489">Methyltransferase</keyword>
<dbReference type="InterPro" id="IPR002052">
    <property type="entry name" value="DNA_methylase_N6_adenine_CS"/>
</dbReference>
<dbReference type="GO" id="GO:0003677">
    <property type="term" value="F:DNA binding"/>
    <property type="evidence" value="ECO:0007669"/>
    <property type="project" value="InterPro"/>
</dbReference>
<evidence type="ECO:0000313" key="8">
    <source>
        <dbReference type="EMBL" id="VFJ55847.1"/>
    </source>
</evidence>
<dbReference type="PRINTS" id="PR00506">
    <property type="entry name" value="D21N6MTFRASE"/>
</dbReference>
<dbReference type="Pfam" id="PF01555">
    <property type="entry name" value="N6_N4_Mtase"/>
    <property type="match status" value="1"/>
</dbReference>
<dbReference type="EMBL" id="CAADFL010000153">
    <property type="protein sequence ID" value="VFK10757.1"/>
    <property type="molecule type" value="Genomic_DNA"/>
</dbReference>
<organism evidence="10">
    <name type="scientific">Candidatus Kentrum sp. FM</name>
    <dbReference type="NCBI Taxonomy" id="2126340"/>
    <lineage>
        <taxon>Bacteria</taxon>
        <taxon>Pseudomonadati</taxon>
        <taxon>Pseudomonadota</taxon>
        <taxon>Gammaproteobacteria</taxon>
        <taxon>Candidatus Kentrum</taxon>
    </lineage>
</organism>
<comment type="similarity">
    <text evidence="1">Belongs to the N(4)/N(6)-methyltransferase family.</text>
</comment>
<evidence type="ECO:0000256" key="2">
    <source>
        <dbReference type="ARBA" id="ARBA00011900"/>
    </source>
</evidence>
<reference evidence="10" key="1">
    <citation type="submission" date="2019-02" db="EMBL/GenBank/DDBJ databases">
        <authorList>
            <person name="Gruber-Vodicka R. H."/>
            <person name="Seah K. B. B."/>
        </authorList>
    </citation>
    <scope>NUCLEOTIDE SEQUENCE</scope>
    <source>
        <strain evidence="9">BECK_BZ163</strain>
        <strain evidence="10">BECK_BZ164</strain>
        <strain evidence="8">BECK_BZ165</strain>
    </source>
</reference>
<evidence type="ECO:0000259" key="7">
    <source>
        <dbReference type="Pfam" id="PF01555"/>
    </source>
</evidence>
<dbReference type="InterPro" id="IPR002295">
    <property type="entry name" value="N4/N6-MTase_EcoPI_Mod-like"/>
</dbReference>
<evidence type="ECO:0000256" key="3">
    <source>
        <dbReference type="ARBA" id="ARBA00022603"/>
    </source>
</evidence>
<dbReference type="GO" id="GO:0009007">
    <property type="term" value="F:site-specific DNA-methyltransferase (adenine-specific) activity"/>
    <property type="evidence" value="ECO:0007669"/>
    <property type="project" value="UniProtKB-EC"/>
</dbReference>
<keyword evidence="5" id="KW-0949">S-adenosyl-L-methionine</keyword>
<protein>
    <recommendedName>
        <fullName evidence="2">site-specific DNA-methyltransferase (adenine-specific)</fullName>
        <ecNumber evidence="2">2.1.1.72</ecNumber>
    </recommendedName>
</protein>
<evidence type="ECO:0000256" key="6">
    <source>
        <dbReference type="ARBA" id="ARBA00047942"/>
    </source>
</evidence>
<dbReference type="GO" id="GO:0032259">
    <property type="term" value="P:methylation"/>
    <property type="evidence" value="ECO:0007669"/>
    <property type="project" value="UniProtKB-KW"/>
</dbReference>
<comment type="catalytic activity">
    <reaction evidence="6">
        <text>a 2'-deoxyadenosine in DNA + S-adenosyl-L-methionine = an N(6)-methyl-2'-deoxyadenosine in DNA + S-adenosyl-L-homocysteine + H(+)</text>
        <dbReference type="Rhea" id="RHEA:15197"/>
        <dbReference type="Rhea" id="RHEA-COMP:12418"/>
        <dbReference type="Rhea" id="RHEA-COMP:12419"/>
        <dbReference type="ChEBI" id="CHEBI:15378"/>
        <dbReference type="ChEBI" id="CHEBI:57856"/>
        <dbReference type="ChEBI" id="CHEBI:59789"/>
        <dbReference type="ChEBI" id="CHEBI:90615"/>
        <dbReference type="ChEBI" id="CHEBI:90616"/>
        <dbReference type="EC" id="2.1.1.72"/>
    </reaction>
</comment>
<gene>
    <name evidence="9" type="ORF">BECKFM1743A_GA0114220_101657</name>
    <name evidence="10" type="ORF">BECKFM1743B_GA0114221_101537</name>
    <name evidence="8" type="ORF">BECKFM1743C_GA0114222_101651</name>
</gene>
<dbReference type="InterPro" id="IPR029063">
    <property type="entry name" value="SAM-dependent_MTases_sf"/>
</dbReference>
<accession>A0A450W0Y6</accession>
<evidence type="ECO:0000256" key="1">
    <source>
        <dbReference type="ARBA" id="ARBA00006594"/>
    </source>
</evidence>
<dbReference type="EMBL" id="CAADEZ010000165">
    <property type="protein sequence ID" value="VFJ56267.1"/>
    <property type="molecule type" value="Genomic_DNA"/>
</dbReference>
<dbReference type="PROSITE" id="PS00092">
    <property type="entry name" value="N6_MTASE"/>
    <property type="match status" value="1"/>
</dbReference>
<evidence type="ECO:0000256" key="4">
    <source>
        <dbReference type="ARBA" id="ARBA00022679"/>
    </source>
</evidence>
<evidence type="ECO:0000313" key="10">
    <source>
        <dbReference type="EMBL" id="VFK10757.1"/>
    </source>
</evidence>
<keyword evidence="4 10" id="KW-0808">Transferase</keyword>
<evidence type="ECO:0000313" key="9">
    <source>
        <dbReference type="EMBL" id="VFJ56267.1"/>
    </source>
</evidence>
<name>A0A450W0Y6_9GAMM</name>
<dbReference type="SUPFAM" id="SSF53335">
    <property type="entry name" value="S-adenosyl-L-methionine-dependent methyltransferases"/>
    <property type="match status" value="1"/>
</dbReference>